<dbReference type="Proteomes" id="UP001058072">
    <property type="component" value="Chromosome"/>
</dbReference>
<evidence type="ECO:0000313" key="2">
    <source>
        <dbReference type="EMBL" id="UUF08575.1"/>
    </source>
</evidence>
<dbReference type="EMBL" id="CP071249">
    <property type="protein sequence ID" value="UUF05979.1"/>
    <property type="molecule type" value="Genomic_DNA"/>
</dbReference>
<dbReference type="Proteomes" id="UP001058016">
    <property type="component" value="Chromosome"/>
</dbReference>
<dbReference type="EMBL" id="CP071250">
    <property type="protein sequence ID" value="UUF08575.1"/>
    <property type="molecule type" value="Genomic_DNA"/>
</dbReference>
<evidence type="ECO:0000313" key="1">
    <source>
        <dbReference type="EMBL" id="UUF05979.1"/>
    </source>
</evidence>
<dbReference type="RefSeq" id="WP_212724400.1">
    <property type="nucleotide sequence ID" value="NZ_CP071249.1"/>
</dbReference>
<organism evidence="2 4">
    <name type="scientific">Turicibacter bilis</name>
    <dbReference type="NCBI Taxonomy" id="2735723"/>
    <lineage>
        <taxon>Bacteria</taxon>
        <taxon>Bacillati</taxon>
        <taxon>Bacillota</taxon>
        <taxon>Erysipelotrichia</taxon>
        <taxon>Erysipelotrichales</taxon>
        <taxon>Turicibacteraceae</taxon>
        <taxon>Turicibacter</taxon>
    </lineage>
</organism>
<protein>
    <submittedName>
        <fullName evidence="2">Uncharacterized protein</fullName>
    </submittedName>
</protein>
<sequence length="112" mass="13229">MQWWVWLCFIIMIAYSGYPGRVRKLENQVKKLKRQLKGEESMSKILNSLINQECMIKTEELWGSNDGVYTILEADDEWVKISYTTKKGERKLKIIRIESIDTIELIQKSESL</sequence>
<dbReference type="AlphaFoldDB" id="A0A9Q9FGR4"/>
<evidence type="ECO:0000313" key="4">
    <source>
        <dbReference type="Proteomes" id="UP001058072"/>
    </source>
</evidence>
<gene>
    <name evidence="1" type="ORF">J0J69_13250</name>
    <name evidence="2" type="ORF">J0J70_00705</name>
</gene>
<name>A0A9Q9FGR4_9FIRM</name>
<accession>A0A9Q9FGR4</accession>
<reference evidence="2 3" key="1">
    <citation type="submission" date="2021-03" db="EMBL/GenBank/DDBJ databases">
        <title>Comparative Genomics and Metabolomics in the genus Turicibacter.</title>
        <authorList>
            <person name="Maki J."/>
            <person name="Looft T."/>
        </authorList>
    </citation>
    <scope>NUCLEOTIDE SEQUENCE</scope>
    <source>
        <strain evidence="2">ISU324</strain>
        <strain evidence="1 3">MMM721</strain>
    </source>
</reference>
<proteinExistence type="predicted"/>
<keyword evidence="3" id="KW-1185">Reference proteome</keyword>
<evidence type="ECO:0000313" key="3">
    <source>
        <dbReference type="Proteomes" id="UP001058016"/>
    </source>
</evidence>